<dbReference type="SMART" id="SM00421">
    <property type="entry name" value="HTH_LUXR"/>
    <property type="match status" value="1"/>
</dbReference>
<dbReference type="GO" id="GO:0006355">
    <property type="term" value="P:regulation of DNA-templated transcription"/>
    <property type="evidence" value="ECO:0007669"/>
    <property type="project" value="InterPro"/>
</dbReference>
<sequence length="898" mass="95094">MSLVGRDTQLARLDDAVAAVLDGRFVAVEVCGEAGMGKTRMLAELERRAARAGLLVRAGHATQFEQEVPFGVYADLVPAGELGEPATRSRVHDGARRILAEAAAPGTALLLDDVHWADPASLELTEQLIRRPPRVPLLIAIAFRGTAAPARLVGAIDRLGAAAIVLDLPPLAPDDVQRLLTGVPRRRRTLILRAGLGNPLYLAALSRLPDRTLDDLAALAERHGPADADWLAGSQRRILAGLAAEITALAAPVQRVAHVAAVVGDHATIDLIAAVADLPVAAVVAAIDELDRLGFVRTDGARVLYRHPLIRAAAHALTGSAWRFQAHARTAEFLRTRRAPLPVVAYHTEQSAQYGDEAAAATLVEAGVAFAYEAPAQAARWLGTALRIMPDSDEQRATVELWHARALGRGGQLERSREVLQRLRHAPAPIRAQAEAFGVAVARQLGGFAEAAATLNARLARGDLDPFGEAKLRVELAAVDAFREDPASTVCHAQRALALLDPDRRVHVGAARTLLALGSLYAGDTAAARRHIVDAAGTIDAVSDADLRPYVEVVSPLALTEIQLGHFADATRHLDRARRILDVLGPSSASPYLLCMEALLHTRTGRLARAMDSAEDALAAADRVGSPEMRAMATAARFRSHLWIAGPAAVLAVTADSTGDTELPRSRAWRRTYRNELALVHAAAGHARTGLDLLAEDEARPSAHPPTVVARAAIAALAHAESGDFAGAADAAGRALDAATGLPYEHALARLSEGFAAFRQRRVERAVAAADAAAGGFAAAGTPVEEALAHHLAGAAYRAAGQAHQAGQALARAAAGYRDHGATWLSSMLAGTPVAGKVSLTPREREIAELATTGLSNKEIADRLYLSRRTVESHLNRIFAKLDVRSRTAMAHRLTDLR</sequence>
<gene>
    <name evidence="4" type="ORF">Raf01_50710</name>
</gene>
<dbReference type="PANTHER" id="PTHR16305:SF35">
    <property type="entry name" value="TRANSCRIPTIONAL ACTIVATOR DOMAIN"/>
    <property type="match status" value="1"/>
</dbReference>
<dbReference type="SUPFAM" id="SSF46894">
    <property type="entry name" value="C-terminal effector domain of the bipartite response regulators"/>
    <property type="match status" value="1"/>
</dbReference>
<dbReference type="AlphaFoldDB" id="A0A8J3VSB6"/>
<dbReference type="EMBL" id="BONZ01000048">
    <property type="protein sequence ID" value="GIH16899.1"/>
    <property type="molecule type" value="Genomic_DNA"/>
</dbReference>
<evidence type="ECO:0000256" key="2">
    <source>
        <dbReference type="ARBA" id="ARBA00022840"/>
    </source>
</evidence>
<dbReference type="InterPro" id="IPR016032">
    <property type="entry name" value="Sig_transdc_resp-reg_C-effctor"/>
</dbReference>
<dbReference type="SUPFAM" id="SSF52540">
    <property type="entry name" value="P-loop containing nucleoside triphosphate hydrolases"/>
    <property type="match status" value="1"/>
</dbReference>
<proteinExistence type="predicted"/>
<name>A0A8J3VSB6_9ACTN</name>
<dbReference type="SUPFAM" id="SSF48452">
    <property type="entry name" value="TPR-like"/>
    <property type="match status" value="1"/>
</dbReference>
<dbReference type="PRINTS" id="PR00038">
    <property type="entry name" value="HTHLUXR"/>
</dbReference>
<accession>A0A8J3VSB6</accession>
<dbReference type="GO" id="GO:0005524">
    <property type="term" value="F:ATP binding"/>
    <property type="evidence" value="ECO:0007669"/>
    <property type="project" value="UniProtKB-KW"/>
</dbReference>
<dbReference type="InterPro" id="IPR036388">
    <property type="entry name" value="WH-like_DNA-bd_sf"/>
</dbReference>
<keyword evidence="1" id="KW-0547">Nucleotide-binding</keyword>
<dbReference type="CDD" id="cd06170">
    <property type="entry name" value="LuxR_C_like"/>
    <property type="match status" value="1"/>
</dbReference>
<dbReference type="InterPro" id="IPR011990">
    <property type="entry name" value="TPR-like_helical_dom_sf"/>
</dbReference>
<protein>
    <recommendedName>
        <fullName evidence="3">HTH luxR-type domain-containing protein</fullName>
    </recommendedName>
</protein>
<comment type="caution">
    <text evidence="4">The sequence shown here is derived from an EMBL/GenBank/DDBJ whole genome shotgun (WGS) entry which is preliminary data.</text>
</comment>
<dbReference type="Gene3D" id="1.25.40.10">
    <property type="entry name" value="Tetratricopeptide repeat domain"/>
    <property type="match status" value="1"/>
</dbReference>
<dbReference type="PANTHER" id="PTHR16305">
    <property type="entry name" value="TESTICULAR SOLUBLE ADENYLYL CYCLASE"/>
    <property type="match status" value="1"/>
</dbReference>
<dbReference type="PROSITE" id="PS00622">
    <property type="entry name" value="HTH_LUXR_1"/>
    <property type="match status" value="1"/>
</dbReference>
<dbReference type="PROSITE" id="PS50043">
    <property type="entry name" value="HTH_LUXR_2"/>
    <property type="match status" value="1"/>
</dbReference>
<evidence type="ECO:0000313" key="5">
    <source>
        <dbReference type="Proteomes" id="UP000642748"/>
    </source>
</evidence>
<dbReference type="Pfam" id="PF00196">
    <property type="entry name" value="GerE"/>
    <property type="match status" value="1"/>
</dbReference>
<dbReference type="Proteomes" id="UP000642748">
    <property type="component" value="Unassembled WGS sequence"/>
</dbReference>
<keyword evidence="5" id="KW-1185">Reference proteome</keyword>
<dbReference type="GO" id="GO:0005737">
    <property type="term" value="C:cytoplasm"/>
    <property type="evidence" value="ECO:0007669"/>
    <property type="project" value="TreeGrafter"/>
</dbReference>
<dbReference type="InterPro" id="IPR027417">
    <property type="entry name" value="P-loop_NTPase"/>
</dbReference>
<dbReference type="GO" id="GO:0003677">
    <property type="term" value="F:DNA binding"/>
    <property type="evidence" value="ECO:0007669"/>
    <property type="project" value="InterPro"/>
</dbReference>
<feature type="domain" description="HTH luxR-type" evidence="3">
    <location>
        <begin position="833"/>
        <end position="898"/>
    </location>
</feature>
<keyword evidence="2" id="KW-0067">ATP-binding</keyword>
<evidence type="ECO:0000313" key="4">
    <source>
        <dbReference type="EMBL" id="GIH16899.1"/>
    </source>
</evidence>
<dbReference type="Pfam" id="PF13191">
    <property type="entry name" value="AAA_16"/>
    <property type="match status" value="1"/>
</dbReference>
<dbReference type="InterPro" id="IPR000792">
    <property type="entry name" value="Tscrpt_reg_LuxR_C"/>
</dbReference>
<dbReference type="GO" id="GO:0004016">
    <property type="term" value="F:adenylate cyclase activity"/>
    <property type="evidence" value="ECO:0007669"/>
    <property type="project" value="TreeGrafter"/>
</dbReference>
<evidence type="ECO:0000256" key="1">
    <source>
        <dbReference type="ARBA" id="ARBA00022741"/>
    </source>
</evidence>
<dbReference type="RefSeq" id="WP_203920467.1">
    <property type="nucleotide sequence ID" value="NZ_BONZ01000048.1"/>
</dbReference>
<dbReference type="InterPro" id="IPR041664">
    <property type="entry name" value="AAA_16"/>
</dbReference>
<organism evidence="4 5">
    <name type="scientific">Rugosimonospora africana</name>
    <dbReference type="NCBI Taxonomy" id="556532"/>
    <lineage>
        <taxon>Bacteria</taxon>
        <taxon>Bacillati</taxon>
        <taxon>Actinomycetota</taxon>
        <taxon>Actinomycetes</taxon>
        <taxon>Micromonosporales</taxon>
        <taxon>Micromonosporaceae</taxon>
        <taxon>Rugosimonospora</taxon>
    </lineage>
</organism>
<dbReference type="Gene3D" id="1.10.10.10">
    <property type="entry name" value="Winged helix-like DNA-binding domain superfamily/Winged helix DNA-binding domain"/>
    <property type="match status" value="1"/>
</dbReference>
<reference evidence="4" key="1">
    <citation type="submission" date="2021-01" db="EMBL/GenBank/DDBJ databases">
        <title>Whole genome shotgun sequence of Rugosimonospora africana NBRC 104875.</title>
        <authorList>
            <person name="Komaki H."/>
            <person name="Tamura T."/>
        </authorList>
    </citation>
    <scope>NUCLEOTIDE SEQUENCE</scope>
    <source>
        <strain evidence="4">NBRC 104875</strain>
    </source>
</reference>
<evidence type="ECO:0000259" key="3">
    <source>
        <dbReference type="PROSITE" id="PS50043"/>
    </source>
</evidence>